<sequence>MNGLTGDVQSESGFTAINLNHELEDIFSYQLLSEPNPEWNFDHWLIHIKLPPVGGYSTEQETLNLCIKMLARLLEGKDRNIDYCFQKFGLGF</sequence>
<keyword evidence="2" id="KW-1185">Reference proteome</keyword>
<reference evidence="1 2" key="1">
    <citation type="submission" date="2020-10" db="EMBL/GenBank/DDBJ databases">
        <title>The Coptis chinensis genome and diversification of protoberbering-type alkaloids.</title>
        <authorList>
            <person name="Wang B."/>
            <person name="Shu S."/>
            <person name="Song C."/>
            <person name="Liu Y."/>
        </authorList>
    </citation>
    <scope>NUCLEOTIDE SEQUENCE [LARGE SCALE GENOMIC DNA]</scope>
    <source>
        <strain evidence="1">HL-2020</strain>
        <tissue evidence="1">Leaf</tissue>
    </source>
</reference>
<proteinExistence type="predicted"/>
<dbReference type="EMBL" id="JADFTS010000006">
    <property type="protein sequence ID" value="KAF9600666.1"/>
    <property type="molecule type" value="Genomic_DNA"/>
</dbReference>
<comment type="caution">
    <text evidence="1">The sequence shown here is derived from an EMBL/GenBank/DDBJ whole genome shotgun (WGS) entry which is preliminary data.</text>
</comment>
<accession>A0A835HKL5</accession>
<protein>
    <submittedName>
        <fullName evidence="1">Uncharacterized protein</fullName>
    </submittedName>
</protein>
<organism evidence="1 2">
    <name type="scientific">Coptis chinensis</name>
    <dbReference type="NCBI Taxonomy" id="261450"/>
    <lineage>
        <taxon>Eukaryota</taxon>
        <taxon>Viridiplantae</taxon>
        <taxon>Streptophyta</taxon>
        <taxon>Embryophyta</taxon>
        <taxon>Tracheophyta</taxon>
        <taxon>Spermatophyta</taxon>
        <taxon>Magnoliopsida</taxon>
        <taxon>Ranunculales</taxon>
        <taxon>Ranunculaceae</taxon>
        <taxon>Coptidoideae</taxon>
        <taxon>Coptis</taxon>
    </lineage>
</organism>
<dbReference type="AlphaFoldDB" id="A0A835HKL5"/>
<evidence type="ECO:0000313" key="1">
    <source>
        <dbReference type="EMBL" id="KAF9600666.1"/>
    </source>
</evidence>
<gene>
    <name evidence="1" type="ORF">IFM89_011249</name>
</gene>
<evidence type="ECO:0000313" key="2">
    <source>
        <dbReference type="Proteomes" id="UP000631114"/>
    </source>
</evidence>
<dbReference type="Proteomes" id="UP000631114">
    <property type="component" value="Unassembled WGS sequence"/>
</dbReference>
<name>A0A835HKL5_9MAGN</name>